<accession>A0A3B0ZQB4</accession>
<protein>
    <submittedName>
        <fullName evidence="8">Outer membrane channel TolC (OpmH)</fullName>
    </submittedName>
</protein>
<evidence type="ECO:0000256" key="1">
    <source>
        <dbReference type="ARBA" id="ARBA00004442"/>
    </source>
</evidence>
<dbReference type="AlphaFoldDB" id="A0A3B0ZQB4"/>
<evidence type="ECO:0000313" key="8">
    <source>
        <dbReference type="EMBL" id="VAW89537.1"/>
    </source>
</evidence>
<dbReference type="GO" id="GO:0009279">
    <property type="term" value="C:cell outer membrane"/>
    <property type="evidence" value="ECO:0007669"/>
    <property type="project" value="UniProtKB-SubCell"/>
</dbReference>
<evidence type="ECO:0000256" key="3">
    <source>
        <dbReference type="ARBA" id="ARBA00022452"/>
    </source>
</evidence>
<reference evidence="8" key="1">
    <citation type="submission" date="2018-06" db="EMBL/GenBank/DDBJ databases">
        <authorList>
            <person name="Zhirakovskaya E."/>
        </authorList>
    </citation>
    <scope>NUCLEOTIDE SEQUENCE</scope>
</reference>
<evidence type="ECO:0000256" key="2">
    <source>
        <dbReference type="ARBA" id="ARBA00022448"/>
    </source>
</evidence>
<name>A0A3B0ZQB4_9ZZZZ</name>
<dbReference type="SUPFAM" id="SSF56954">
    <property type="entry name" value="Outer membrane efflux proteins (OEP)"/>
    <property type="match status" value="1"/>
</dbReference>
<dbReference type="InterPro" id="IPR003423">
    <property type="entry name" value="OMP_efflux"/>
</dbReference>
<evidence type="ECO:0000256" key="6">
    <source>
        <dbReference type="ARBA" id="ARBA00023237"/>
    </source>
</evidence>
<dbReference type="GO" id="GO:0015562">
    <property type="term" value="F:efflux transmembrane transporter activity"/>
    <property type="evidence" value="ECO:0007669"/>
    <property type="project" value="InterPro"/>
</dbReference>
<dbReference type="Pfam" id="PF02321">
    <property type="entry name" value="OEP"/>
    <property type="match status" value="2"/>
</dbReference>
<dbReference type="GO" id="GO:1990281">
    <property type="term" value="C:efflux pump complex"/>
    <property type="evidence" value="ECO:0007669"/>
    <property type="project" value="TreeGrafter"/>
</dbReference>
<keyword evidence="4" id="KW-0812">Transmembrane</keyword>
<dbReference type="EMBL" id="UOFP01000278">
    <property type="protein sequence ID" value="VAW89537.1"/>
    <property type="molecule type" value="Genomic_DNA"/>
</dbReference>
<dbReference type="PANTHER" id="PTHR30026:SF20">
    <property type="entry name" value="OUTER MEMBRANE PROTEIN TOLC"/>
    <property type="match status" value="1"/>
</dbReference>
<keyword evidence="7" id="KW-0175">Coiled coil</keyword>
<dbReference type="Gene3D" id="1.20.1600.10">
    <property type="entry name" value="Outer membrane efflux proteins (OEP)"/>
    <property type="match status" value="1"/>
</dbReference>
<sequence>MSRYWLALIILAFSPLHAHASENLQSIYQAAKQLDPQFKSAEATHLADQELAVQAQGGYYPEINFSANTGKDWRESPGRDIISKGYAINLNQPLYRRSTYVVNSQADAEVKRAEINFSAAQQALIIRVASAYFDTLAAQDNLQFVQAEKAAIERQLEQTKQRFDVGLIAITDVHESQAAFDNAKATEIVAENRLAIARLALQEIINQPVEIIAPLADNMPLQQPQPNDQTHWLALAKDNNKELTALAQTLAISEQAVKLARSGHHPTLDLNASHRYADDSSSFFLGNRSTSISLQLNVPLYQGGQTQSKVRQAQHQLTAAKEQHEQQRRAVERQVRSAFLDVTAAISQVKALQQALISSQSALEASEAGLEVGTRTTVDVLNTRRELYRAKSNLAQARYSFIINTLKLKQAAGVLDEEDISTVNRWLR</sequence>
<evidence type="ECO:0000256" key="5">
    <source>
        <dbReference type="ARBA" id="ARBA00023136"/>
    </source>
</evidence>
<evidence type="ECO:0000256" key="4">
    <source>
        <dbReference type="ARBA" id="ARBA00022692"/>
    </source>
</evidence>
<comment type="subcellular location">
    <subcellularLocation>
        <location evidence="1">Cell outer membrane</location>
    </subcellularLocation>
</comment>
<keyword evidence="2" id="KW-0813">Transport</keyword>
<dbReference type="NCBIfam" id="TIGR01844">
    <property type="entry name" value="type_I_sec_TolC"/>
    <property type="match status" value="1"/>
</dbReference>
<dbReference type="GO" id="GO:0015288">
    <property type="term" value="F:porin activity"/>
    <property type="evidence" value="ECO:0007669"/>
    <property type="project" value="TreeGrafter"/>
</dbReference>
<dbReference type="InterPro" id="IPR051906">
    <property type="entry name" value="TolC-like"/>
</dbReference>
<keyword evidence="3" id="KW-1134">Transmembrane beta strand</keyword>
<dbReference type="InterPro" id="IPR010130">
    <property type="entry name" value="T1SS_OMP_TolC"/>
</dbReference>
<proteinExistence type="predicted"/>
<gene>
    <name evidence="8" type="ORF">MNBD_GAMMA18-480</name>
</gene>
<feature type="coiled-coil region" evidence="7">
    <location>
        <begin position="103"/>
        <end position="162"/>
    </location>
</feature>
<dbReference type="PANTHER" id="PTHR30026">
    <property type="entry name" value="OUTER MEMBRANE PROTEIN TOLC"/>
    <property type="match status" value="1"/>
</dbReference>
<organism evidence="8">
    <name type="scientific">hydrothermal vent metagenome</name>
    <dbReference type="NCBI Taxonomy" id="652676"/>
    <lineage>
        <taxon>unclassified sequences</taxon>
        <taxon>metagenomes</taxon>
        <taxon>ecological metagenomes</taxon>
    </lineage>
</organism>
<feature type="coiled-coil region" evidence="7">
    <location>
        <begin position="310"/>
        <end position="341"/>
    </location>
</feature>
<keyword evidence="5" id="KW-0472">Membrane</keyword>
<keyword evidence="6" id="KW-0998">Cell outer membrane</keyword>
<evidence type="ECO:0000256" key="7">
    <source>
        <dbReference type="SAM" id="Coils"/>
    </source>
</evidence>